<evidence type="ECO:0000256" key="1">
    <source>
        <dbReference type="SAM" id="MobiDB-lite"/>
    </source>
</evidence>
<evidence type="ECO:0000313" key="2">
    <source>
        <dbReference type="EMBL" id="PON90502.1"/>
    </source>
</evidence>
<feature type="compositionally biased region" description="Polar residues" evidence="1">
    <location>
        <begin position="1"/>
        <end position="11"/>
    </location>
</feature>
<dbReference type="EMBL" id="JXTC01000083">
    <property type="protein sequence ID" value="PON90502.1"/>
    <property type="molecule type" value="Genomic_DNA"/>
</dbReference>
<dbReference type="InParanoid" id="A0A2P5EY91"/>
<evidence type="ECO:0000313" key="3">
    <source>
        <dbReference type="Proteomes" id="UP000237000"/>
    </source>
</evidence>
<gene>
    <name evidence="2" type="ORF">TorRG33x02_137870</name>
</gene>
<feature type="region of interest" description="Disordered" evidence="1">
    <location>
        <begin position="1"/>
        <end position="25"/>
    </location>
</feature>
<name>A0A2P5EY91_TREOI</name>
<keyword evidence="3" id="KW-1185">Reference proteome</keyword>
<comment type="caution">
    <text evidence="2">The sequence shown here is derived from an EMBL/GenBank/DDBJ whole genome shotgun (WGS) entry which is preliminary data.</text>
</comment>
<reference evidence="3" key="1">
    <citation type="submission" date="2016-06" db="EMBL/GenBank/DDBJ databases">
        <title>Parallel loss of symbiosis genes in relatives of nitrogen-fixing non-legume Parasponia.</title>
        <authorList>
            <person name="Van Velzen R."/>
            <person name="Holmer R."/>
            <person name="Bu F."/>
            <person name="Rutten L."/>
            <person name="Van Zeijl A."/>
            <person name="Liu W."/>
            <person name="Santuari L."/>
            <person name="Cao Q."/>
            <person name="Sharma T."/>
            <person name="Shen D."/>
            <person name="Roswanjaya Y."/>
            <person name="Wardhani T."/>
            <person name="Kalhor M.S."/>
            <person name="Jansen J."/>
            <person name="Van den Hoogen J."/>
            <person name="Gungor B."/>
            <person name="Hartog M."/>
            <person name="Hontelez J."/>
            <person name="Verver J."/>
            <person name="Yang W.-C."/>
            <person name="Schijlen E."/>
            <person name="Repin R."/>
            <person name="Schilthuizen M."/>
            <person name="Schranz E."/>
            <person name="Heidstra R."/>
            <person name="Miyata K."/>
            <person name="Fedorova E."/>
            <person name="Kohlen W."/>
            <person name="Bisseling T."/>
            <person name="Smit S."/>
            <person name="Geurts R."/>
        </authorList>
    </citation>
    <scope>NUCLEOTIDE SEQUENCE [LARGE SCALE GENOMIC DNA]</scope>
    <source>
        <strain evidence="3">cv. RG33-2</strain>
    </source>
</reference>
<proteinExistence type="predicted"/>
<protein>
    <submittedName>
        <fullName evidence="2">Uncharacterized protein</fullName>
    </submittedName>
</protein>
<accession>A0A2P5EY91</accession>
<sequence length="25" mass="2531">MGGCVQNSNSKAGGVKTRGLPKRNA</sequence>
<dbReference type="Proteomes" id="UP000237000">
    <property type="component" value="Unassembled WGS sequence"/>
</dbReference>
<organism evidence="2 3">
    <name type="scientific">Trema orientale</name>
    <name type="common">Charcoal tree</name>
    <name type="synonym">Celtis orientalis</name>
    <dbReference type="NCBI Taxonomy" id="63057"/>
    <lineage>
        <taxon>Eukaryota</taxon>
        <taxon>Viridiplantae</taxon>
        <taxon>Streptophyta</taxon>
        <taxon>Embryophyta</taxon>
        <taxon>Tracheophyta</taxon>
        <taxon>Spermatophyta</taxon>
        <taxon>Magnoliopsida</taxon>
        <taxon>eudicotyledons</taxon>
        <taxon>Gunneridae</taxon>
        <taxon>Pentapetalae</taxon>
        <taxon>rosids</taxon>
        <taxon>fabids</taxon>
        <taxon>Rosales</taxon>
        <taxon>Cannabaceae</taxon>
        <taxon>Trema</taxon>
    </lineage>
</organism>
<dbReference type="AlphaFoldDB" id="A0A2P5EY91"/>